<proteinExistence type="predicted"/>
<dbReference type="Gene3D" id="3.40.50.300">
    <property type="entry name" value="P-loop containing nucleotide triphosphate hydrolases"/>
    <property type="match status" value="1"/>
</dbReference>
<dbReference type="GO" id="GO:0015421">
    <property type="term" value="F:ABC-type oligopeptide transporter activity"/>
    <property type="evidence" value="ECO:0007669"/>
    <property type="project" value="TreeGrafter"/>
</dbReference>
<dbReference type="InterPro" id="IPR027417">
    <property type="entry name" value="P-loop_NTPase"/>
</dbReference>
<dbReference type="WBParaSite" id="ALUE_0000584801-mRNA-1">
    <property type="protein sequence ID" value="ALUE_0000584801-mRNA-1"/>
    <property type="gene ID" value="ALUE_0000584801"/>
</dbReference>
<protein>
    <submittedName>
        <fullName evidence="3">ABC transporter domain-containing protein</fullName>
    </submittedName>
</protein>
<accession>A0A0M3HTA5</accession>
<evidence type="ECO:0000313" key="2">
    <source>
        <dbReference type="Proteomes" id="UP000036681"/>
    </source>
</evidence>
<dbReference type="SUPFAM" id="SSF52540">
    <property type="entry name" value="P-loop containing nucleoside triphosphate hydrolases"/>
    <property type="match status" value="1"/>
</dbReference>
<dbReference type="InterPro" id="IPR039421">
    <property type="entry name" value="Type_1_exporter"/>
</dbReference>
<dbReference type="PANTHER" id="PTHR43394">
    <property type="entry name" value="ATP-DEPENDENT PERMEASE MDL1, MITOCHONDRIAL"/>
    <property type="match status" value="1"/>
</dbReference>
<evidence type="ECO:0000313" key="3">
    <source>
        <dbReference type="WBParaSite" id="ALUE_0000584801-mRNA-1"/>
    </source>
</evidence>
<dbReference type="Proteomes" id="UP000036681">
    <property type="component" value="Unplaced"/>
</dbReference>
<dbReference type="PANTHER" id="PTHR43394:SF19">
    <property type="entry name" value="ABC TRANSPORTER B FAMILY"/>
    <property type="match status" value="1"/>
</dbReference>
<sequence length="131" mass="14292">MANIDLKASNQMERSTVQEAISKNLSGHTVLVVAHRLSTVENADKIVVINHGRVEQIGIYKELAEVDGLFRTLVQKQLKNKGFGDDEEVKPQANGVPLVPRSRRIRISSSGQSTSAQSFHGTSFASASSYL</sequence>
<dbReference type="AlphaFoldDB" id="A0A0M3HTA5"/>
<feature type="region of interest" description="Disordered" evidence="1">
    <location>
        <begin position="83"/>
        <end position="102"/>
    </location>
</feature>
<name>A0A0M3HTA5_ASCLU</name>
<keyword evidence="2" id="KW-1185">Reference proteome</keyword>
<organism evidence="2 3">
    <name type="scientific">Ascaris lumbricoides</name>
    <name type="common">Giant roundworm</name>
    <dbReference type="NCBI Taxonomy" id="6252"/>
    <lineage>
        <taxon>Eukaryota</taxon>
        <taxon>Metazoa</taxon>
        <taxon>Ecdysozoa</taxon>
        <taxon>Nematoda</taxon>
        <taxon>Chromadorea</taxon>
        <taxon>Rhabditida</taxon>
        <taxon>Spirurina</taxon>
        <taxon>Ascaridomorpha</taxon>
        <taxon>Ascaridoidea</taxon>
        <taxon>Ascarididae</taxon>
        <taxon>Ascaris</taxon>
    </lineage>
</organism>
<reference evidence="3" key="1">
    <citation type="submission" date="2017-02" db="UniProtKB">
        <authorList>
            <consortium name="WormBaseParasite"/>
        </authorList>
    </citation>
    <scope>IDENTIFICATION</scope>
</reference>
<evidence type="ECO:0000256" key="1">
    <source>
        <dbReference type="SAM" id="MobiDB-lite"/>
    </source>
</evidence>